<sequence>MYSFPFQNNIKLSSEVSYDLQKAEIKSMEAQIIEKDREIQFALKLKKELNDKYQKSLKELEMYKKTQSKGPLPVVSEYSIYDEAESSSHKMISIIKKETSKESSSKNSSTQKSLILPSSRTNSLQNGRANSMTNLNKPKTQK</sequence>
<evidence type="ECO:0000256" key="2">
    <source>
        <dbReference type="SAM" id="MobiDB-lite"/>
    </source>
</evidence>
<comment type="caution">
    <text evidence="3">The sequence shown here is derived from an EMBL/GenBank/DDBJ whole genome shotgun (WGS) entry which is preliminary data.</text>
</comment>
<feature type="region of interest" description="Disordered" evidence="2">
    <location>
        <begin position="95"/>
        <end position="142"/>
    </location>
</feature>
<feature type="coiled-coil region" evidence="1">
    <location>
        <begin position="18"/>
        <end position="66"/>
    </location>
</feature>
<evidence type="ECO:0000313" key="4">
    <source>
        <dbReference type="Proteomes" id="UP000187209"/>
    </source>
</evidence>
<feature type="compositionally biased region" description="Basic and acidic residues" evidence="2">
    <location>
        <begin position="95"/>
        <end position="104"/>
    </location>
</feature>
<reference evidence="3 4" key="1">
    <citation type="submission" date="2016-11" db="EMBL/GenBank/DDBJ databases">
        <title>The macronuclear genome of Stentor coeruleus: a giant cell with tiny introns.</title>
        <authorList>
            <person name="Slabodnick M."/>
            <person name="Ruby J.G."/>
            <person name="Reiff S.B."/>
            <person name="Swart E.C."/>
            <person name="Gosai S."/>
            <person name="Prabakaran S."/>
            <person name="Witkowska E."/>
            <person name="Larue G.E."/>
            <person name="Fisher S."/>
            <person name="Freeman R.M."/>
            <person name="Gunawardena J."/>
            <person name="Chu W."/>
            <person name="Stover N.A."/>
            <person name="Gregory B.D."/>
            <person name="Nowacki M."/>
            <person name="Derisi J."/>
            <person name="Roy S.W."/>
            <person name="Marshall W.F."/>
            <person name="Sood P."/>
        </authorList>
    </citation>
    <scope>NUCLEOTIDE SEQUENCE [LARGE SCALE GENOMIC DNA]</scope>
    <source>
        <strain evidence="3">WM001</strain>
    </source>
</reference>
<dbReference type="AlphaFoldDB" id="A0A1R2CVF2"/>
<proteinExistence type="predicted"/>
<organism evidence="3 4">
    <name type="scientific">Stentor coeruleus</name>
    <dbReference type="NCBI Taxonomy" id="5963"/>
    <lineage>
        <taxon>Eukaryota</taxon>
        <taxon>Sar</taxon>
        <taxon>Alveolata</taxon>
        <taxon>Ciliophora</taxon>
        <taxon>Postciliodesmatophora</taxon>
        <taxon>Heterotrichea</taxon>
        <taxon>Heterotrichida</taxon>
        <taxon>Stentoridae</taxon>
        <taxon>Stentor</taxon>
    </lineage>
</organism>
<keyword evidence="4" id="KW-1185">Reference proteome</keyword>
<protein>
    <submittedName>
        <fullName evidence="3">Uncharacterized protein</fullName>
    </submittedName>
</protein>
<keyword evidence="1" id="KW-0175">Coiled coil</keyword>
<accession>A0A1R2CVF2</accession>
<feature type="compositionally biased region" description="Polar residues" evidence="2">
    <location>
        <begin position="116"/>
        <end position="142"/>
    </location>
</feature>
<gene>
    <name evidence="3" type="ORF">SteCoe_4065</name>
</gene>
<name>A0A1R2CVF2_9CILI</name>
<evidence type="ECO:0000313" key="3">
    <source>
        <dbReference type="EMBL" id="OMJ92988.1"/>
    </source>
</evidence>
<dbReference type="Proteomes" id="UP000187209">
    <property type="component" value="Unassembled WGS sequence"/>
</dbReference>
<dbReference type="EMBL" id="MPUH01000050">
    <property type="protein sequence ID" value="OMJ92988.1"/>
    <property type="molecule type" value="Genomic_DNA"/>
</dbReference>
<evidence type="ECO:0000256" key="1">
    <source>
        <dbReference type="SAM" id="Coils"/>
    </source>
</evidence>